<dbReference type="Proteomes" id="UP000256964">
    <property type="component" value="Unassembled WGS sequence"/>
</dbReference>
<dbReference type="AlphaFoldDB" id="A0A371DBW1"/>
<reference evidence="2 3" key="1">
    <citation type="journal article" date="2018" name="Biotechnol. Biofuels">
        <title>Integrative visual omics of the white-rot fungus Polyporus brumalis exposes the biotechnological potential of its oxidative enzymes for delignifying raw plant biomass.</title>
        <authorList>
            <person name="Miyauchi S."/>
            <person name="Rancon A."/>
            <person name="Drula E."/>
            <person name="Hage H."/>
            <person name="Chaduli D."/>
            <person name="Favel A."/>
            <person name="Grisel S."/>
            <person name="Henrissat B."/>
            <person name="Herpoel-Gimbert I."/>
            <person name="Ruiz-Duenas F.J."/>
            <person name="Chevret D."/>
            <person name="Hainaut M."/>
            <person name="Lin J."/>
            <person name="Wang M."/>
            <person name="Pangilinan J."/>
            <person name="Lipzen A."/>
            <person name="Lesage-Meessen L."/>
            <person name="Navarro D."/>
            <person name="Riley R."/>
            <person name="Grigoriev I.V."/>
            <person name="Zhou S."/>
            <person name="Raouche S."/>
            <person name="Rosso M.N."/>
        </authorList>
    </citation>
    <scope>NUCLEOTIDE SEQUENCE [LARGE SCALE GENOMIC DNA]</scope>
    <source>
        <strain evidence="2 3">BRFM 1820</strain>
    </source>
</reference>
<feature type="region of interest" description="Disordered" evidence="1">
    <location>
        <begin position="1"/>
        <end position="41"/>
    </location>
</feature>
<evidence type="ECO:0000313" key="3">
    <source>
        <dbReference type="Proteomes" id="UP000256964"/>
    </source>
</evidence>
<dbReference type="EMBL" id="KZ857401">
    <property type="protein sequence ID" value="RDX50031.1"/>
    <property type="molecule type" value="Genomic_DNA"/>
</dbReference>
<evidence type="ECO:0000256" key="1">
    <source>
        <dbReference type="SAM" id="MobiDB-lite"/>
    </source>
</evidence>
<organism evidence="2 3">
    <name type="scientific">Lentinus brumalis</name>
    <dbReference type="NCBI Taxonomy" id="2498619"/>
    <lineage>
        <taxon>Eukaryota</taxon>
        <taxon>Fungi</taxon>
        <taxon>Dikarya</taxon>
        <taxon>Basidiomycota</taxon>
        <taxon>Agaricomycotina</taxon>
        <taxon>Agaricomycetes</taxon>
        <taxon>Polyporales</taxon>
        <taxon>Polyporaceae</taxon>
        <taxon>Lentinus</taxon>
    </lineage>
</organism>
<sequence length="152" mass="17105">MELLLDKPIKSRSQTVRARPKREGEWTPPRTRPSYRHGSVSSLSRFPARFGRDSTAPLTSGWRDYYRSALVICTSSCEVRHGRMDVGCKEHNRQVAAGGTSIGPRTQAGNSATWAAWERQARRSPPLAVVRRISFNLWFLPSACPKATCWCT</sequence>
<keyword evidence="3" id="KW-1185">Reference proteome</keyword>
<protein>
    <submittedName>
        <fullName evidence="2">Uncharacterized protein</fullName>
    </submittedName>
</protein>
<gene>
    <name evidence="2" type="ORF">OH76DRAFT_477625</name>
</gene>
<proteinExistence type="predicted"/>
<evidence type="ECO:0000313" key="2">
    <source>
        <dbReference type="EMBL" id="RDX50031.1"/>
    </source>
</evidence>
<accession>A0A371DBW1</accession>
<name>A0A371DBW1_9APHY</name>